<evidence type="ECO:0000313" key="4">
    <source>
        <dbReference type="EMBL" id="PTE22980.1"/>
    </source>
</evidence>
<evidence type="ECO:0000256" key="1">
    <source>
        <dbReference type="ARBA" id="ARBA00004117"/>
    </source>
</evidence>
<gene>
    <name evidence="4" type="primary">flgB</name>
    <name evidence="4" type="ORF">C5F48_04580</name>
</gene>
<dbReference type="NCBIfam" id="NF009270">
    <property type="entry name" value="PRK12627.1"/>
    <property type="match status" value="1"/>
</dbReference>
<dbReference type="Proteomes" id="UP000241010">
    <property type="component" value="Unassembled WGS sequence"/>
</dbReference>
<dbReference type="OrthoDB" id="9788334at2"/>
<dbReference type="GO" id="GO:0009425">
    <property type="term" value="C:bacterial-type flagellum basal body"/>
    <property type="evidence" value="ECO:0007669"/>
    <property type="project" value="UniProtKB-SubCell"/>
</dbReference>
<protein>
    <submittedName>
        <fullName evidence="4">Flagellar basal body rod protein FlgB</fullName>
    </submittedName>
</protein>
<dbReference type="Pfam" id="PF00460">
    <property type="entry name" value="Flg_bb_rod"/>
    <property type="match status" value="1"/>
</dbReference>
<sequence>MFQKPDILKMADAMAAHAGARMGVIAANVANADTPGYRAQDLPEFASAYDEAGRLRVTRPGHRTSAQDPSLPMAVTSGGAEAPNGNSVSLEAEMVRAVDVRQQHDMALAIYQSASRLLRTSLGRGS</sequence>
<feature type="region of interest" description="Disordered" evidence="2">
    <location>
        <begin position="59"/>
        <end position="86"/>
    </location>
</feature>
<organism evidence="4 5">
    <name type="scientific">Cereibacter changlensis JA139</name>
    <dbReference type="NCBI Taxonomy" id="1188249"/>
    <lineage>
        <taxon>Bacteria</taxon>
        <taxon>Pseudomonadati</taxon>
        <taxon>Pseudomonadota</taxon>
        <taxon>Alphaproteobacteria</taxon>
        <taxon>Rhodobacterales</taxon>
        <taxon>Paracoccaceae</taxon>
        <taxon>Cereibacter</taxon>
    </lineage>
</organism>
<evidence type="ECO:0000256" key="2">
    <source>
        <dbReference type="SAM" id="MobiDB-lite"/>
    </source>
</evidence>
<dbReference type="RefSeq" id="WP_107662751.1">
    <property type="nucleotide sequence ID" value="NZ_PZKG01000012.1"/>
</dbReference>
<comment type="subcellular location">
    <subcellularLocation>
        <location evidence="1">Bacterial flagellum basal body</location>
    </subcellularLocation>
</comment>
<dbReference type="AlphaFoldDB" id="A0A2T4JYI4"/>
<evidence type="ECO:0000313" key="5">
    <source>
        <dbReference type="Proteomes" id="UP000241010"/>
    </source>
</evidence>
<comment type="caution">
    <text evidence="4">The sequence shown here is derived from an EMBL/GenBank/DDBJ whole genome shotgun (WGS) entry which is preliminary data.</text>
</comment>
<dbReference type="EMBL" id="PZKG01000012">
    <property type="protein sequence ID" value="PTE22980.1"/>
    <property type="molecule type" value="Genomic_DNA"/>
</dbReference>
<proteinExistence type="predicted"/>
<feature type="domain" description="Flagellar basal body rod protein N-terminal" evidence="3">
    <location>
        <begin position="20"/>
        <end position="38"/>
    </location>
</feature>
<reference evidence="4 5" key="1">
    <citation type="submission" date="2018-03" db="EMBL/GenBank/DDBJ databases">
        <title>Cereibacter changlensis.</title>
        <authorList>
            <person name="Meyer T.E."/>
            <person name="Miller S."/>
            <person name="Lodha T."/>
            <person name="Gandham S."/>
            <person name="Chintalapati S."/>
            <person name="Chintalapati V.R."/>
        </authorList>
    </citation>
    <scope>NUCLEOTIDE SEQUENCE [LARGE SCALE GENOMIC DNA]</scope>
    <source>
        <strain evidence="4 5">JA139</strain>
    </source>
</reference>
<keyword evidence="4" id="KW-0966">Cell projection</keyword>
<keyword evidence="4" id="KW-0969">Cilium</keyword>
<name>A0A2T4JYI4_9RHOB</name>
<accession>A0A2T4JYI4</accession>
<keyword evidence="5" id="KW-1185">Reference proteome</keyword>
<evidence type="ECO:0000259" key="3">
    <source>
        <dbReference type="Pfam" id="PF00460"/>
    </source>
</evidence>
<keyword evidence="4" id="KW-0282">Flagellum</keyword>
<dbReference type="InterPro" id="IPR001444">
    <property type="entry name" value="Flag_bb_rod_N"/>
</dbReference>